<keyword evidence="2" id="KW-0378">Hydrolase</keyword>
<evidence type="ECO:0000259" key="7">
    <source>
        <dbReference type="Pfam" id="PF13087"/>
    </source>
</evidence>
<dbReference type="InterPro" id="IPR041679">
    <property type="entry name" value="DNA2/NAM7-like_C"/>
</dbReference>
<proteinExistence type="predicted"/>
<reference evidence="9" key="1">
    <citation type="submission" date="2013-01" db="EMBL/GenBank/DDBJ databases">
        <title>Draft Genome Sequence of a Mulberry Tree, Morus notabilis C.K. Schneid.</title>
        <authorList>
            <person name="He N."/>
            <person name="Zhao S."/>
        </authorList>
    </citation>
    <scope>NUCLEOTIDE SEQUENCE</scope>
</reference>
<dbReference type="CDD" id="cd18042">
    <property type="entry name" value="DEXXQc_SETX"/>
    <property type="match status" value="1"/>
</dbReference>
<keyword evidence="9" id="KW-1185">Reference proteome</keyword>
<evidence type="ECO:0000256" key="1">
    <source>
        <dbReference type="ARBA" id="ARBA00022741"/>
    </source>
</evidence>
<feature type="domain" description="DNA2/NAM7 helicase helicase" evidence="6">
    <location>
        <begin position="448"/>
        <end position="494"/>
    </location>
</feature>
<dbReference type="GO" id="GO:0005524">
    <property type="term" value="F:ATP binding"/>
    <property type="evidence" value="ECO:0007669"/>
    <property type="project" value="UniProtKB-KW"/>
</dbReference>
<evidence type="ECO:0000256" key="2">
    <source>
        <dbReference type="ARBA" id="ARBA00022801"/>
    </source>
</evidence>
<evidence type="ECO:0000259" key="6">
    <source>
        <dbReference type="Pfam" id="PF13086"/>
    </source>
</evidence>
<protein>
    <recommendedName>
        <fullName evidence="10">Helicase MAGATAMA 3</fullName>
    </recommendedName>
</protein>
<dbReference type="GO" id="GO:0016787">
    <property type="term" value="F:hydrolase activity"/>
    <property type="evidence" value="ECO:0007669"/>
    <property type="project" value="UniProtKB-KW"/>
</dbReference>
<dbReference type="eggNOG" id="KOG1801">
    <property type="taxonomic scope" value="Eukaryota"/>
</dbReference>
<dbReference type="Gene3D" id="3.40.50.300">
    <property type="entry name" value="P-loop containing nucleotide triphosphate hydrolases"/>
    <property type="match status" value="3"/>
</dbReference>
<organism evidence="8 9">
    <name type="scientific">Morus notabilis</name>
    <dbReference type="NCBI Taxonomy" id="981085"/>
    <lineage>
        <taxon>Eukaryota</taxon>
        <taxon>Viridiplantae</taxon>
        <taxon>Streptophyta</taxon>
        <taxon>Embryophyta</taxon>
        <taxon>Tracheophyta</taxon>
        <taxon>Spermatophyta</taxon>
        <taxon>Magnoliopsida</taxon>
        <taxon>eudicotyledons</taxon>
        <taxon>Gunneridae</taxon>
        <taxon>Pentapetalae</taxon>
        <taxon>rosids</taxon>
        <taxon>fabids</taxon>
        <taxon>Rosales</taxon>
        <taxon>Moraceae</taxon>
        <taxon>Moreae</taxon>
        <taxon>Morus</taxon>
    </lineage>
</organism>
<keyword evidence="1" id="KW-0547">Nucleotide-binding</keyword>
<feature type="domain" description="DNA2/NAM7 helicase-like C-terminal" evidence="7">
    <location>
        <begin position="669"/>
        <end position="865"/>
    </location>
</feature>
<name>W9RHZ7_9ROSA</name>
<dbReference type="GO" id="GO:0004386">
    <property type="term" value="F:helicase activity"/>
    <property type="evidence" value="ECO:0007669"/>
    <property type="project" value="UniProtKB-KW"/>
</dbReference>
<dbReference type="AlphaFoldDB" id="W9RHZ7"/>
<dbReference type="GO" id="GO:0005694">
    <property type="term" value="C:chromosome"/>
    <property type="evidence" value="ECO:0007669"/>
    <property type="project" value="UniProtKB-ARBA"/>
</dbReference>
<feature type="domain" description="DNA2/NAM7 helicase helicase" evidence="6">
    <location>
        <begin position="254"/>
        <end position="434"/>
    </location>
</feature>
<dbReference type="PANTHER" id="PTHR10887:SF538">
    <property type="entry name" value="HELICASE MAGATAMA 3-RELATED"/>
    <property type="match status" value="1"/>
</dbReference>
<dbReference type="Pfam" id="PF13086">
    <property type="entry name" value="AAA_11"/>
    <property type="match status" value="3"/>
</dbReference>
<evidence type="ECO:0000313" key="8">
    <source>
        <dbReference type="EMBL" id="EXB75031.1"/>
    </source>
</evidence>
<evidence type="ECO:0000256" key="4">
    <source>
        <dbReference type="ARBA" id="ARBA00022840"/>
    </source>
</evidence>
<dbReference type="InterPro" id="IPR045055">
    <property type="entry name" value="DNA2/NAM7-like"/>
</dbReference>
<evidence type="ECO:0000256" key="5">
    <source>
        <dbReference type="SAM" id="MobiDB-lite"/>
    </source>
</evidence>
<evidence type="ECO:0000313" key="9">
    <source>
        <dbReference type="Proteomes" id="UP000030645"/>
    </source>
</evidence>
<feature type="domain" description="DNA2/NAM7 helicase helicase" evidence="6">
    <location>
        <begin position="631"/>
        <end position="661"/>
    </location>
</feature>
<dbReference type="Pfam" id="PF13087">
    <property type="entry name" value="AAA_12"/>
    <property type="match status" value="1"/>
</dbReference>
<dbReference type="InterPro" id="IPR047187">
    <property type="entry name" value="SF1_C_Upf1"/>
</dbReference>
<dbReference type="STRING" id="981085.W9RHZ7"/>
<dbReference type="InterPro" id="IPR027417">
    <property type="entry name" value="P-loop_NTPase"/>
</dbReference>
<dbReference type="SUPFAM" id="SSF52540">
    <property type="entry name" value="P-loop containing nucleoside triphosphate hydrolases"/>
    <property type="match status" value="2"/>
</dbReference>
<gene>
    <name evidence="8" type="ORF">L484_012155</name>
</gene>
<dbReference type="InterPro" id="IPR041677">
    <property type="entry name" value="DNA2/NAM7_AAA_11"/>
</dbReference>
<feature type="region of interest" description="Disordered" evidence="5">
    <location>
        <begin position="912"/>
        <end position="965"/>
    </location>
</feature>
<dbReference type="Proteomes" id="UP000030645">
    <property type="component" value="Unassembled WGS sequence"/>
</dbReference>
<dbReference type="PANTHER" id="PTHR10887">
    <property type="entry name" value="DNA2/NAM7 HELICASE FAMILY"/>
    <property type="match status" value="1"/>
</dbReference>
<keyword evidence="4" id="KW-0067">ATP-binding</keyword>
<feature type="compositionally biased region" description="Acidic residues" evidence="5">
    <location>
        <begin position="944"/>
        <end position="965"/>
    </location>
</feature>
<sequence length="965" mass="107940">MAVGVEKPQEEASIARFHKIVLSWDYFRLLKHSHKSKKDIEEGEDDGLGLKKVKDRYKDVDDYISTFEPLLFEEVKAQISQKKDDDYVTEWKSRVVVECNEISGFHLIVVNAAENEESISQNDLLLLSKVKFQEGARLPTTYAFTLVESVQNNRIVLRMFLDGEFTHGKTDVIESSSRLTNVRALITSTNEADRLFYSLKVCSLSTITREYVALQSIGSLPFKDLIVTASEKKFDLEDQAWKISTPLEEYIKENLNKSQWDAIQAGLSRKPFVLIQGPPGTGKTQTILGLLSAILHATPARLHSRRGLLNKKRGPKLSVPDMYNHWGRASPWLGGNNPRDDIMPVDGDDGFYPTTGNELKPEVVNSCRKYRVRVLVCAPSNSALDEIVVRVLNNGVRDENDRSYNPKIVRIGLKAHHSVRAVSMDNLVKQKHESMEVDKERCGGAGKDRDSVRAAILEESVIVFSTLSFSGSALFSKWNRGFDVVIIDEAAQATLGGRGTSNSSSFLFHFLISFLFSCIPMRMESISPNSISNVTMVSEHLRSMELFELREKLRAALRANLKVSGGEPVSSEPKVSLFELREKIRAALRANLKVSRGSMGELQDHVGKVRTQMGDLQAAVRRMEVRPVPRVEPAILVPLANGCKQVFLVGDPVQLPATVISPIAEKFGYGRSMFERFQRAGYPVTMLKTQYRMHPEIRSFPSGEFYAESLEDGPNVKDQTRRDWHDYRCFGPFCFFNLLEGKESQSSGSGSWVNVDEVEFVFLLYQKLVSTYPELKSSQQFAIISPYSAQVNLYKERFKSTFGVDSEKVVDITTVDGCQGREKDVTIFSCVRASENKGIGFVSDFRRMNVGITRAKSSVLVVGSASTLRRGDEHWNNLVQSAEKRDCMFKVSKPYNSFFSNENLNSMKVRDEEPAAAQNATEMEENAAAAYNPGDADQAHGDDVGDFGDGDVDMDDGGGGGFDED</sequence>
<keyword evidence="3" id="KW-0347">Helicase</keyword>
<evidence type="ECO:0000256" key="3">
    <source>
        <dbReference type="ARBA" id="ARBA00022806"/>
    </source>
</evidence>
<evidence type="ECO:0008006" key="10">
    <source>
        <dbReference type="Google" id="ProtNLM"/>
    </source>
</evidence>
<dbReference type="FunFam" id="3.40.50.300:FF:000326">
    <property type="entry name" value="P-loop containing nucleoside triphosphate hydrolase"/>
    <property type="match status" value="1"/>
</dbReference>
<dbReference type="EMBL" id="KE344671">
    <property type="protein sequence ID" value="EXB75031.1"/>
    <property type="molecule type" value="Genomic_DNA"/>
</dbReference>
<feature type="compositionally biased region" description="Low complexity" evidence="5">
    <location>
        <begin position="915"/>
        <end position="932"/>
    </location>
</feature>
<dbReference type="CDD" id="cd18808">
    <property type="entry name" value="SF1_C_Upf1"/>
    <property type="match status" value="1"/>
</dbReference>
<accession>W9RHZ7</accession>